<feature type="region of interest" description="Disordered" evidence="1">
    <location>
        <begin position="1"/>
        <end position="37"/>
    </location>
</feature>
<dbReference type="InterPro" id="IPR058996">
    <property type="entry name" value="Toxin-rel_dom"/>
</dbReference>
<dbReference type="OrthoDB" id="336665at2157"/>
<feature type="compositionally biased region" description="Basic and acidic residues" evidence="1">
    <location>
        <begin position="17"/>
        <end position="26"/>
    </location>
</feature>
<evidence type="ECO:0000313" key="4">
    <source>
        <dbReference type="Proteomes" id="UP000509346"/>
    </source>
</evidence>
<dbReference type="GeneID" id="56081904"/>
<proteinExistence type="predicted"/>
<accession>A0A7D5TB60</accession>
<evidence type="ECO:0000256" key="1">
    <source>
        <dbReference type="SAM" id="MobiDB-lite"/>
    </source>
</evidence>
<reference evidence="3 4" key="1">
    <citation type="submission" date="2020-07" db="EMBL/GenBank/DDBJ databases">
        <title>Halosimplex litoreum sp. nov. and Halosimplex rubrum sp. nov., isolated from different salt environments.</title>
        <authorList>
            <person name="Cui H."/>
        </authorList>
    </citation>
    <scope>NUCLEOTIDE SEQUENCE [LARGE SCALE GENOMIC DNA]</scope>
    <source>
        <strain evidence="3 4">R2</strain>
    </source>
</reference>
<dbReference type="Proteomes" id="UP000509346">
    <property type="component" value="Chromosome"/>
</dbReference>
<dbReference type="Pfam" id="PF26442">
    <property type="entry name" value="Halo_toxin"/>
    <property type="match status" value="1"/>
</dbReference>
<feature type="domain" description="RelE toxin-related" evidence="2">
    <location>
        <begin position="14"/>
        <end position="78"/>
    </location>
</feature>
<dbReference type="EMBL" id="CP058909">
    <property type="protein sequence ID" value="QLH81015.1"/>
    <property type="molecule type" value="Genomic_DNA"/>
</dbReference>
<sequence>MSRATAADTGTPPVTEHAADRWDARTDPASVAPETAWRHAQRVRAAERPTGTDEVRFHAPSGALLLRCGTSIVTVLDATDDDPRRDVQQAVAPLLERDRA</sequence>
<dbReference type="RefSeq" id="WP_179920828.1">
    <property type="nucleotide sequence ID" value="NZ_CP058909.1"/>
</dbReference>
<name>A0A7D5TB60_9EURY</name>
<gene>
    <name evidence="3" type="ORF">HZS54_04905</name>
</gene>
<organism evidence="3 4">
    <name type="scientific">Halosimplex pelagicum</name>
    <dbReference type="NCBI Taxonomy" id="869886"/>
    <lineage>
        <taxon>Archaea</taxon>
        <taxon>Methanobacteriati</taxon>
        <taxon>Methanobacteriota</taxon>
        <taxon>Stenosarchaea group</taxon>
        <taxon>Halobacteria</taxon>
        <taxon>Halobacteriales</taxon>
        <taxon>Haloarculaceae</taxon>
        <taxon>Halosimplex</taxon>
    </lineage>
</organism>
<protein>
    <recommendedName>
        <fullName evidence="2">RelE toxin-related domain-containing protein</fullName>
    </recommendedName>
</protein>
<dbReference type="KEGG" id="hpel:HZS54_04905"/>
<dbReference type="AlphaFoldDB" id="A0A7D5TB60"/>
<evidence type="ECO:0000313" key="3">
    <source>
        <dbReference type="EMBL" id="QLH81015.1"/>
    </source>
</evidence>
<keyword evidence="4" id="KW-1185">Reference proteome</keyword>
<evidence type="ECO:0000259" key="2">
    <source>
        <dbReference type="Pfam" id="PF26442"/>
    </source>
</evidence>